<accession>A0A4R6Y7F5</accession>
<evidence type="ECO:0000313" key="4">
    <source>
        <dbReference type="Proteomes" id="UP000294480"/>
    </source>
</evidence>
<name>A0A4R6Y7F5_9BURK</name>
<feature type="coiled-coil region" evidence="1">
    <location>
        <begin position="64"/>
        <end position="115"/>
    </location>
</feature>
<dbReference type="Proteomes" id="UP000294480">
    <property type="component" value="Unassembled WGS sequence"/>
</dbReference>
<keyword evidence="2" id="KW-1133">Transmembrane helix</keyword>
<keyword evidence="4" id="KW-1185">Reference proteome</keyword>
<dbReference type="OrthoDB" id="5379512at2"/>
<dbReference type="RefSeq" id="WP_133620261.1">
    <property type="nucleotide sequence ID" value="NZ_SNZE01000011.1"/>
</dbReference>
<keyword evidence="2" id="KW-0812">Transmembrane</keyword>
<proteinExistence type="predicted"/>
<dbReference type="EMBL" id="SNZE01000011">
    <property type="protein sequence ID" value="TDR31262.1"/>
    <property type="molecule type" value="Genomic_DNA"/>
</dbReference>
<feature type="transmembrane region" description="Helical" evidence="2">
    <location>
        <begin position="20"/>
        <end position="40"/>
    </location>
</feature>
<feature type="coiled-coil region" evidence="1">
    <location>
        <begin position="185"/>
        <end position="228"/>
    </location>
</feature>
<comment type="caution">
    <text evidence="3">The sequence shown here is derived from an EMBL/GenBank/DDBJ whole genome shotgun (WGS) entry which is preliminary data.</text>
</comment>
<keyword evidence="1" id="KW-0175">Coiled coil</keyword>
<dbReference type="AlphaFoldDB" id="A0A4R6Y7F5"/>
<protein>
    <submittedName>
        <fullName evidence="3">Uncharacterized protein</fullName>
    </submittedName>
</protein>
<evidence type="ECO:0000256" key="2">
    <source>
        <dbReference type="SAM" id="Phobius"/>
    </source>
</evidence>
<organism evidence="3 4">
    <name type="scientific">Hydromonas duriensis</name>
    <dbReference type="NCBI Taxonomy" id="1527608"/>
    <lineage>
        <taxon>Bacteria</taxon>
        <taxon>Pseudomonadati</taxon>
        <taxon>Pseudomonadota</taxon>
        <taxon>Betaproteobacteria</taxon>
        <taxon>Burkholderiales</taxon>
        <taxon>Burkholderiaceae</taxon>
        <taxon>Hydromonas</taxon>
    </lineage>
</organism>
<gene>
    <name evidence="3" type="ORF">DFR44_11125</name>
</gene>
<reference evidence="3 4" key="1">
    <citation type="submission" date="2019-03" db="EMBL/GenBank/DDBJ databases">
        <title>Genomic Encyclopedia of Type Strains, Phase IV (KMG-IV): sequencing the most valuable type-strain genomes for metagenomic binning, comparative biology and taxonomic classification.</title>
        <authorList>
            <person name="Goeker M."/>
        </authorList>
    </citation>
    <scope>NUCLEOTIDE SEQUENCE [LARGE SCALE GENOMIC DNA]</scope>
    <source>
        <strain evidence="3 4">DSM 102852</strain>
    </source>
</reference>
<evidence type="ECO:0000313" key="3">
    <source>
        <dbReference type="EMBL" id="TDR31262.1"/>
    </source>
</evidence>
<keyword evidence="2" id="KW-0472">Membrane</keyword>
<evidence type="ECO:0000256" key="1">
    <source>
        <dbReference type="SAM" id="Coils"/>
    </source>
</evidence>
<sequence>MHSFIQKTILSSYRTISNIVLAFLIGGVIWFLVLLLFYMLNNNWAAPIEISRTHPKILQLNASMFQAQQQADILKLEISEATQELAVIDKEQKELEQLINASEQSAIKLAHLNQEKKTDTTHNKTLVAKVNQVETSLDDNLKAGIITKIDALNAKIKLNGIKSSTIDAVISSELLDHQMVNKNRLELLEAKSKILRIDLKRAQDTEVIAAKKNQLEQINKIIQTLSDSPYISVTHSESPLHFAFVPYGTLDSATKVGEPVYDCLLHNFICRNVGKVVKLNRDEEVAQHPLFKIDTRGVLVQIELTDESSATSRVVFIGHKPLLF</sequence>